<comment type="subcellular location">
    <subcellularLocation>
        <location evidence="1">Nucleus</location>
    </subcellularLocation>
</comment>
<dbReference type="Pfam" id="PF00412">
    <property type="entry name" value="LIM"/>
    <property type="match status" value="1"/>
</dbReference>
<dbReference type="PANTHER" id="PTHR24204:SF8">
    <property type="entry name" value="TAILUP, ISOFORM A"/>
    <property type="match status" value="1"/>
</dbReference>
<gene>
    <name evidence="7" type="ORF">ANCCAN_21223</name>
</gene>
<dbReference type="InterPro" id="IPR047169">
    <property type="entry name" value="ISL1/2-like"/>
</dbReference>
<dbReference type="GO" id="GO:0045944">
    <property type="term" value="P:positive regulation of transcription by RNA polymerase II"/>
    <property type="evidence" value="ECO:0007669"/>
    <property type="project" value="InterPro"/>
</dbReference>
<evidence type="ECO:0000259" key="6">
    <source>
        <dbReference type="PROSITE" id="PS50023"/>
    </source>
</evidence>
<keyword evidence="2 5" id="KW-0479">Metal-binding</keyword>
<dbReference type="SUPFAM" id="SSF57716">
    <property type="entry name" value="Glucocorticoid receptor-like (DNA-binding domain)"/>
    <property type="match status" value="1"/>
</dbReference>
<dbReference type="Proteomes" id="UP000252519">
    <property type="component" value="Unassembled WGS sequence"/>
</dbReference>
<dbReference type="STRING" id="29170.A0A368FPL6"/>
<evidence type="ECO:0000256" key="5">
    <source>
        <dbReference type="PROSITE-ProRule" id="PRU00125"/>
    </source>
</evidence>
<evidence type="ECO:0000313" key="7">
    <source>
        <dbReference type="EMBL" id="RCN32949.1"/>
    </source>
</evidence>
<comment type="caution">
    <text evidence="7">The sequence shown here is derived from an EMBL/GenBank/DDBJ whole genome shotgun (WGS) entry which is preliminary data.</text>
</comment>
<dbReference type="PANTHER" id="PTHR24204">
    <property type="entry name" value="INSULIN GENE ENHANCER PROTEIN"/>
    <property type="match status" value="1"/>
</dbReference>
<dbReference type="GO" id="GO:0046872">
    <property type="term" value="F:metal ion binding"/>
    <property type="evidence" value="ECO:0007669"/>
    <property type="project" value="UniProtKB-KW"/>
</dbReference>
<keyword evidence="8" id="KW-1185">Reference proteome</keyword>
<dbReference type="AlphaFoldDB" id="A0A368FPL6"/>
<protein>
    <submittedName>
        <fullName evidence="7">LIM domain protein</fullName>
    </submittedName>
</protein>
<name>A0A368FPL6_ANCCA</name>
<accession>A0A368FPL6</accession>
<evidence type="ECO:0000256" key="1">
    <source>
        <dbReference type="ARBA" id="ARBA00004123"/>
    </source>
</evidence>
<dbReference type="SMART" id="SM00132">
    <property type="entry name" value="LIM"/>
    <property type="match status" value="1"/>
</dbReference>
<evidence type="ECO:0000256" key="4">
    <source>
        <dbReference type="ARBA" id="ARBA00023038"/>
    </source>
</evidence>
<dbReference type="EMBL" id="JOJR01000998">
    <property type="protein sequence ID" value="RCN32949.1"/>
    <property type="molecule type" value="Genomic_DNA"/>
</dbReference>
<dbReference type="GO" id="GO:0005634">
    <property type="term" value="C:nucleus"/>
    <property type="evidence" value="ECO:0007669"/>
    <property type="project" value="UniProtKB-SubCell"/>
</dbReference>
<sequence>MSVCAACHLEIADRFILRVHPNLEFHASCLKCSECCRPLDESCTAFVRNGVTYCREDYFRLVSNRSRFCSLMMNLLLTHSPISLMSSNCYLYHV</sequence>
<dbReference type="InterPro" id="IPR001781">
    <property type="entry name" value="Znf_LIM"/>
</dbReference>
<dbReference type="GO" id="GO:0048665">
    <property type="term" value="P:neuron fate specification"/>
    <property type="evidence" value="ECO:0007669"/>
    <property type="project" value="InterPro"/>
</dbReference>
<feature type="domain" description="LIM zinc-binding" evidence="6">
    <location>
        <begin position="2"/>
        <end position="64"/>
    </location>
</feature>
<proteinExistence type="predicted"/>
<keyword evidence="4 5" id="KW-0440">LIM domain</keyword>
<dbReference type="Gene3D" id="2.10.110.10">
    <property type="entry name" value="Cysteine Rich Protein"/>
    <property type="match status" value="2"/>
</dbReference>
<keyword evidence="3 5" id="KW-0862">Zinc</keyword>
<dbReference type="GO" id="GO:0000981">
    <property type="term" value="F:DNA-binding transcription factor activity, RNA polymerase II-specific"/>
    <property type="evidence" value="ECO:0007669"/>
    <property type="project" value="InterPro"/>
</dbReference>
<evidence type="ECO:0000313" key="8">
    <source>
        <dbReference type="Proteomes" id="UP000252519"/>
    </source>
</evidence>
<dbReference type="PROSITE" id="PS00478">
    <property type="entry name" value="LIM_DOMAIN_1"/>
    <property type="match status" value="1"/>
</dbReference>
<evidence type="ECO:0000256" key="3">
    <source>
        <dbReference type="ARBA" id="ARBA00022833"/>
    </source>
</evidence>
<dbReference type="PROSITE" id="PS50023">
    <property type="entry name" value="LIM_DOMAIN_2"/>
    <property type="match status" value="1"/>
</dbReference>
<dbReference type="GO" id="GO:0007409">
    <property type="term" value="P:axonogenesis"/>
    <property type="evidence" value="ECO:0007669"/>
    <property type="project" value="TreeGrafter"/>
</dbReference>
<reference evidence="7 8" key="1">
    <citation type="submission" date="2014-10" db="EMBL/GenBank/DDBJ databases">
        <title>Draft genome of the hookworm Ancylostoma caninum.</title>
        <authorList>
            <person name="Mitreva M."/>
        </authorList>
    </citation>
    <scope>NUCLEOTIDE SEQUENCE [LARGE SCALE GENOMIC DNA]</scope>
    <source>
        <strain evidence="7 8">Baltimore</strain>
    </source>
</reference>
<evidence type="ECO:0000256" key="2">
    <source>
        <dbReference type="ARBA" id="ARBA00022723"/>
    </source>
</evidence>
<organism evidence="7 8">
    <name type="scientific">Ancylostoma caninum</name>
    <name type="common">Dog hookworm</name>
    <dbReference type="NCBI Taxonomy" id="29170"/>
    <lineage>
        <taxon>Eukaryota</taxon>
        <taxon>Metazoa</taxon>
        <taxon>Ecdysozoa</taxon>
        <taxon>Nematoda</taxon>
        <taxon>Chromadorea</taxon>
        <taxon>Rhabditida</taxon>
        <taxon>Rhabditina</taxon>
        <taxon>Rhabditomorpha</taxon>
        <taxon>Strongyloidea</taxon>
        <taxon>Ancylostomatidae</taxon>
        <taxon>Ancylostomatinae</taxon>
        <taxon>Ancylostoma</taxon>
    </lineage>
</organism>
<dbReference type="OrthoDB" id="125004at2759"/>